<organism evidence="3 4">
    <name type="scientific">Venturia nashicola</name>
    <dbReference type="NCBI Taxonomy" id="86259"/>
    <lineage>
        <taxon>Eukaryota</taxon>
        <taxon>Fungi</taxon>
        <taxon>Dikarya</taxon>
        <taxon>Ascomycota</taxon>
        <taxon>Pezizomycotina</taxon>
        <taxon>Dothideomycetes</taxon>
        <taxon>Pleosporomycetidae</taxon>
        <taxon>Venturiales</taxon>
        <taxon>Venturiaceae</taxon>
        <taxon>Venturia</taxon>
    </lineage>
</organism>
<protein>
    <submittedName>
        <fullName evidence="3">Gb</fullName>
    </submittedName>
</protein>
<keyword evidence="2" id="KW-0812">Transmembrane</keyword>
<accession>A0A4Z1NVJ6</accession>
<feature type="compositionally biased region" description="Polar residues" evidence="1">
    <location>
        <begin position="428"/>
        <end position="444"/>
    </location>
</feature>
<feature type="transmembrane region" description="Helical" evidence="2">
    <location>
        <begin position="299"/>
        <end position="318"/>
    </location>
</feature>
<feature type="transmembrane region" description="Helical" evidence="2">
    <location>
        <begin position="265"/>
        <end position="287"/>
    </location>
</feature>
<feature type="region of interest" description="Disordered" evidence="1">
    <location>
        <begin position="547"/>
        <end position="572"/>
    </location>
</feature>
<sequence>MDPTLFNWLESRRMDKTGRTAKLAMEALGRGGASNGITNGTREIVDGLVLDKIQQVRYMHIAFGAVSILLVAYIILRIWYDSWRASQLTPSLRRRKLDFLWKLHPAESFPLLLGVFLLIQQISFVSIQAKTLDKLFVDNCLRSSQVVFTQIFMIGYIHFVFGLEMTIRSLRRTRFAPRPKYTTSVCTLIALIMSVFTWLSTRLRMPRNKCFGDMIWRSVRSSPLGVVICSFLIPSFIMMAAIIALQLYRTVNVDPNERIAGTRMVYYLLLSAVLYTLVLPFWVQAVLSSFDKHLSSSRVAEFILFIAGAVVAFTHLFLRANAARTAIRPKNTPWQERKGLRLFGPSDLELMRISSPIMKQGYQQDEKVLNSWISTDDTSKNGAPMEADSIFPVVLPKANMTNVSPWPLKEPKPPPKDQPIKSPMASKAPTTPRKTSNHQRQASYSLFPGSDDLRLPASVYTPGTMSKASVSALAPTFTNPFAGTSPIAKPPSTPWHASHRRGSSNESMATVQIGIRFSTAPAALAASGLTSSPQPPARMGILQSVSSVNTCPSPRSNGLPLDPRSPLSPKQQIPSSQYAWLDIANSPASMDSPLRTQMMPIPPQRATAESNRHEIASLEQSGSFIQQGFLARSGSRSDAGNLSGFF</sequence>
<feature type="transmembrane region" description="Helical" evidence="2">
    <location>
        <begin position="140"/>
        <end position="161"/>
    </location>
</feature>
<feature type="region of interest" description="Disordered" evidence="1">
    <location>
        <begin position="484"/>
        <end position="505"/>
    </location>
</feature>
<feature type="compositionally biased region" description="Polar residues" evidence="1">
    <location>
        <begin position="547"/>
        <end position="556"/>
    </location>
</feature>
<evidence type="ECO:0000313" key="4">
    <source>
        <dbReference type="Proteomes" id="UP000298493"/>
    </source>
</evidence>
<keyword evidence="4" id="KW-1185">Reference proteome</keyword>
<reference evidence="3 4" key="1">
    <citation type="submission" date="2019-04" db="EMBL/GenBank/DDBJ databases">
        <title>High contiguity whole genome sequence and gene annotation resource for two Venturia nashicola isolates.</title>
        <authorList>
            <person name="Prokchorchik M."/>
            <person name="Won K."/>
            <person name="Lee Y."/>
            <person name="Choi E.D."/>
            <person name="Segonzac C."/>
            <person name="Sohn K.H."/>
        </authorList>
    </citation>
    <scope>NUCLEOTIDE SEQUENCE [LARGE SCALE GENOMIC DNA]</scope>
    <source>
        <strain evidence="3 4">PRI2</strain>
    </source>
</reference>
<feature type="transmembrane region" description="Helical" evidence="2">
    <location>
        <begin position="58"/>
        <end position="79"/>
    </location>
</feature>
<name>A0A4Z1NVJ6_9PEZI</name>
<keyword evidence="2" id="KW-1133">Transmembrane helix</keyword>
<feature type="region of interest" description="Disordered" evidence="1">
    <location>
        <begin position="404"/>
        <end position="449"/>
    </location>
</feature>
<keyword evidence="2" id="KW-0472">Membrane</keyword>
<feature type="transmembrane region" description="Helical" evidence="2">
    <location>
        <begin position="181"/>
        <end position="199"/>
    </location>
</feature>
<feature type="transmembrane region" description="Helical" evidence="2">
    <location>
        <begin position="224"/>
        <end position="245"/>
    </location>
</feature>
<feature type="compositionally biased region" description="Basic and acidic residues" evidence="1">
    <location>
        <begin position="409"/>
        <end position="419"/>
    </location>
</feature>
<dbReference type="AlphaFoldDB" id="A0A4Z1NVJ6"/>
<evidence type="ECO:0000313" key="3">
    <source>
        <dbReference type="EMBL" id="TID19981.1"/>
    </source>
</evidence>
<dbReference type="STRING" id="86259.A0A4Z1NVJ6"/>
<dbReference type="OrthoDB" id="5368516at2759"/>
<feature type="transmembrane region" description="Helical" evidence="2">
    <location>
        <begin position="99"/>
        <end position="119"/>
    </location>
</feature>
<gene>
    <name evidence="3" type="ORF">E6O75_ATG07441</name>
</gene>
<dbReference type="Proteomes" id="UP000298493">
    <property type="component" value="Unassembled WGS sequence"/>
</dbReference>
<comment type="caution">
    <text evidence="3">The sequence shown here is derived from an EMBL/GenBank/DDBJ whole genome shotgun (WGS) entry which is preliminary data.</text>
</comment>
<dbReference type="EMBL" id="SNSC02000011">
    <property type="protein sequence ID" value="TID19981.1"/>
    <property type="molecule type" value="Genomic_DNA"/>
</dbReference>
<proteinExistence type="predicted"/>
<evidence type="ECO:0000256" key="2">
    <source>
        <dbReference type="SAM" id="Phobius"/>
    </source>
</evidence>
<evidence type="ECO:0000256" key="1">
    <source>
        <dbReference type="SAM" id="MobiDB-lite"/>
    </source>
</evidence>